<reference evidence="7 8" key="1">
    <citation type="journal article" date="2013" name="Genome Biol.">
        <title>Genome of Acanthamoeba castellanii highlights extensive lateral gene transfer and early evolution of tyrosine kinase signaling.</title>
        <authorList>
            <person name="Clarke M."/>
            <person name="Lohan A.J."/>
            <person name="Liu B."/>
            <person name="Lagkouvardos I."/>
            <person name="Roy S."/>
            <person name="Zafar N."/>
            <person name="Bertelli C."/>
            <person name="Schilde C."/>
            <person name="Kianianmomeni A."/>
            <person name="Burglin T.R."/>
            <person name="Frech C."/>
            <person name="Turcotte B."/>
            <person name="Kopec K.O."/>
            <person name="Synnott J.M."/>
            <person name="Choo C."/>
            <person name="Paponov I."/>
            <person name="Finkler A."/>
            <person name="Soon Heng Tan C."/>
            <person name="Hutchins A.P."/>
            <person name="Weinmeier T."/>
            <person name="Rattei T."/>
            <person name="Chu J.S."/>
            <person name="Gimenez G."/>
            <person name="Irimia M."/>
            <person name="Rigden D.J."/>
            <person name="Fitzpatrick D.A."/>
            <person name="Lorenzo-Morales J."/>
            <person name="Bateman A."/>
            <person name="Chiu C.H."/>
            <person name="Tang P."/>
            <person name="Hegemann P."/>
            <person name="Fromm H."/>
            <person name="Raoult D."/>
            <person name="Greub G."/>
            <person name="Miranda-Saavedra D."/>
            <person name="Chen N."/>
            <person name="Nash P."/>
            <person name="Ginger M.L."/>
            <person name="Horn M."/>
            <person name="Schaap P."/>
            <person name="Caler L."/>
            <person name="Loftus B."/>
        </authorList>
    </citation>
    <scope>NUCLEOTIDE SEQUENCE [LARGE SCALE GENOMIC DNA]</scope>
    <source>
        <strain evidence="7 8">Neff</strain>
    </source>
</reference>
<evidence type="ECO:0000259" key="6">
    <source>
        <dbReference type="Pfam" id="PF00692"/>
    </source>
</evidence>
<comment type="catalytic activity">
    <reaction evidence="5">
        <text>dUTP + H2O = dUMP + diphosphate + H(+)</text>
        <dbReference type="Rhea" id="RHEA:10248"/>
        <dbReference type="ChEBI" id="CHEBI:15377"/>
        <dbReference type="ChEBI" id="CHEBI:15378"/>
        <dbReference type="ChEBI" id="CHEBI:33019"/>
        <dbReference type="ChEBI" id="CHEBI:61555"/>
        <dbReference type="ChEBI" id="CHEBI:246422"/>
        <dbReference type="EC" id="3.6.1.23"/>
    </reaction>
</comment>
<dbReference type="EC" id="3.6.1.23" evidence="5"/>
<gene>
    <name evidence="7" type="ORF">ACA1_105900</name>
</gene>
<dbReference type="SUPFAM" id="SSF51283">
    <property type="entry name" value="dUTPase-like"/>
    <property type="match status" value="1"/>
</dbReference>
<dbReference type="EMBL" id="KB008060">
    <property type="protein sequence ID" value="ELR14269.1"/>
    <property type="molecule type" value="Genomic_DNA"/>
</dbReference>
<dbReference type="InterPro" id="IPR029054">
    <property type="entry name" value="dUTPase-like"/>
</dbReference>
<dbReference type="AlphaFoldDB" id="L8GN62"/>
<dbReference type="InterPro" id="IPR008181">
    <property type="entry name" value="dUTPase"/>
</dbReference>
<dbReference type="OMA" id="RSGMGHK"/>
<dbReference type="VEuPathDB" id="AmoebaDB:ACA1_105900"/>
<evidence type="ECO:0000313" key="8">
    <source>
        <dbReference type="Proteomes" id="UP000011083"/>
    </source>
</evidence>
<dbReference type="GeneID" id="14914844"/>
<comment type="pathway">
    <text evidence="1 5">Pyrimidine metabolism; dUMP biosynthesis; dUMP from dCTP (dUTP route): step 2/2.</text>
</comment>
<dbReference type="GO" id="GO:0006226">
    <property type="term" value="P:dUMP biosynthetic process"/>
    <property type="evidence" value="ECO:0007669"/>
    <property type="project" value="UniProtKB-UniRule"/>
</dbReference>
<accession>L8GN62</accession>
<dbReference type="OrthoDB" id="10261072at2759"/>
<dbReference type="UniPathway" id="UPA00610">
    <property type="reaction ID" value="UER00666"/>
</dbReference>
<dbReference type="GO" id="GO:0046081">
    <property type="term" value="P:dUTP catabolic process"/>
    <property type="evidence" value="ECO:0007669"/>
    <property type="project" value="UniProtKB-UniRule"/>
</dbReference>
<dbReference type="STRING" id="1257118.L8GN62"/>
<proteinExistence type="inferred from homology"/>
<evidence type="ECO:0000256" key="3">
    <source>
        <dbReference type="ARBA" id="ARBA00022801"/>
    </source>
</evidence>
<dbReference type="KEGG" id="acan:ACA1_105900"/>
<keyword evidence="5" id="KW-0460">Magnesium</keyword>
<evidence type="ECO:0000256" key="4">
    <source>
        <dbReference type="ARBA" id="ARBA00023080"/>
    </source>
</evidence>
<dbReference type="GO" id="GO:0004170">
    <property type="term" value="F:dUTP diphosphatase activity"/>
    <property type="evidence" value="ECO:0007669"/>
    <property type="project" value="UniProtKB-UniRule"/>
</dbReference>
<keyword evidence="5" id="KW-0479">Metal-binding</keyword>
<dbReference type="InterPro" id="IPR036157">
    <property type="entry name" value="dUTPase-like_sf"/>
</dbReference>
<dbReference type="NCBIfam" id="NF001862">
    <property type="entry name" value="PRK00601.1"/>
    <property type="match status" value="1"/>
</dbReference>
<dbReference type="Gene3D" id="2.70.40.10">
    <property type="match status" value="1"/>
</dbReference>
<dbReference type="Proteomes" id="UP000011083">
    <property type="component" value="Unassembled WGS sequence"/>
</dbReference>
<keyword evidence="8" id="KW-1185">Reference proteome</keyword>
<dbReference type="PANTHER" id="PTHR11241">
    <property type="entry name" value="DEOXYURIDINE 5'-TRIPHOSPHATE NUCLEOTIDOHYDROLASE"/>
    <property type="match status" value="1"/>
</dbReference>
<comment type="similarity">
    <text evidence="2 5">Belongs to the dUTPase family.</text>
</comment>
<comment type="cofactor">
    <cofactor evidence="5">
        <name>Mg(2+)</name>
        <dbReference type="ChEBI" id="CHEBI:18420"/>
    </cofactor>
</comment>
<dbReference type="RefSeq" id="XP_004336282.1">
    <property type="nucleotide sequence ID" value="XM_004336234.1"/>
</dbReference>
<feature type="domain" description="dUTPase-like" evidence="6">
    <location>
        <begin position="16"/>
        <end position="143"/>
    </location>
</feature>
<comment type="function">
    <text evidence="5">Involved in nucleotide metabolism via production of dUMP, the immediate precursor of thymidine nucleotides, and decreases the intracellular concentration of dUTP so that uracil cannot be incorporated into DNA.</text>
</comment>
<evidence type="ECO:0000313" key="7">
    <source>
        <dbReference type="EMBL" id="ELR14269.1"/>
    </source>
</evidence>
<evidence type="ECO:0000256" key="2">
    <source>
        <dbReference type="ARBA" id="ARBA00006581"/>
    </source>
</evidence>
<protein>
    <recommendedName>
        <fullName evidence="5">Deoxyuridine 5'-triphosphate nucleotidohydrolase</fullName>
        <shortName evidence="5">dUTPase</shortName>
        <ecNumber evidence="5">3.6.1.23</ecNumber>
    </recommendedName>
    <alternativeName>
        <fullName evidence="5">dUTP pyrophosphatase</fullName>
    </alternativeName>
</protein>
<evidence type="ECO:0000256" key="5">
    <source>
        <dbReference type="RuleBase" id="RU367024"/>
    </source>
</evidence>
<keyword evidence="3 5" id="KW-0378">Hydrolase</keyword>
<organism evidence="7 8">
    <name type="scientific">Acanthamoeba castellanii (strain ATCC 30010 / Neff)</name>
    <dbReference type="NCBI Taxonomy" id="1257118"/>
    <lineage>
        <taxon>Eukaryota</taxon>
        <taxon>Amoebozoa</taxon>
        <taxon>Discosea</taxon>
        <taxon>Longamoebia</taxon>
        <taxon>Centramoebida</taxon>
        <taxon>Acanthamoebidae</taxon>
        <taxon>Acanthamoeba</taxon>
    </lineage>
</organism>
<keyword evidence="4 5" id="KW-0546">Nucleotide metabolism</keyword>
<dbReference type="NCBIfam" id="TIGR00576">
    <property type="entry name" value="dut"/>
    <property type="match status" value="1"/>
</dbReference>
<dbReference type="InterPro" id="IPR033704">
    <property type="entry name" value="dUTPase_trimeric"/>
</dbReference>
<dbReference type="CDD" id="cd07557">
    <property type="entry name" value="trimeric_dUTPase"/>
    <property type="match status" value="1"/>
</dbReference>
<name>L8GN62_ACACF</name>
<evidence type="ECO:0000256" key="1">
    <source>
        <dbReference type="ARBA" id="ARBA00005142"/>
    </source>
</evidence>
<dbReference type="GO" id="GO:0000287">
    <property type="term" value="F:magnesium ion binding"/>
    <property type="evidence" value="ECO:0007669"/>
    <property type="project" value="UniProtKB-UniRule"/>
</dbReference>
<dbReference type="PANTHER" id="PTHR11241:SF0">
    <property type="entry name" value="DEOXYURIDINE 5'-TRIPHOSPHATE NUCLEOTIDOHYDROLASE"/>
    <property type="match status" value="1"/>
</dbReference>
<sequence>MSQQLVLRVKRLSPNAVLPFRATVGAAGYDLCSSENCVVPGRGKALVSTDLAMAIPPDHYGRIAPRSSVSWKNHVDVGAGVIDADYRGHVKVCLFNHADADFTIQQGDKIAQLIVERISLPDVEEVDDIDATVRGEGGFGSTGVSSKH</sequence>
<dbReference type="Pfam" id="PF00692">
    <property type="entry name" value="dUTPase"/>
    <property type="match status" value="1"/>
</dbReference>